<sequence>MVKHFWGTIRSFNSIRTI</sequence>
<reference evidence="1 2" key="1">
    <citation type="submission" date="2005-09" db="EMBL/GenBank/DDBJ databases">
        <authorList>
            <person name="Mural R.J."/>
            <person name="Li P.W."/>
            <person name="Adams M.D."/>
            <person name="Amanatides P.G."/>
            <person name="Baden-Tillson H."/>
            <person name="Barnstead M."/>
            <person name="Chin S.H."/>
            <person name="Dew I."/>
            <person name="Evans C.A."/>
            <person name="Ferriera S."/>
            <person name="Flanigan M."/>
            <person name="Fosler C."/>
            <person name="Glodek A."/>
            <person name="Gu Z."/>
            <person name="Holt R.A."/>
            <person name="Jennings D."/>
            <person name="Kraft C.L."/>
            <person name="Lu F."/>
            <person name="Nguyen T."/>
            <person name="Nusskern D.R."/>
            <person name="Pfannkoch C.M."/>
            <person name="Sitter C."/>
            <person name="Sutton G.G."/>
            <person name="Venter J.C."/>
            <person name="Wang Z."/>
            <person name="Woodage T."/>
            <person name="Zheng X.H."/>
            <person name="Zhong F."/>
        </authorList>
    </citation>
    <scope>NUCLEOTIDE SEQUENCE [LARGE SCALE GENOMIC DNA]</scope>
    <source>
        <strain>BN</strain>
        <strain evidence="2">Sprague-Dawley</strain>
    </source>
</reference>
<proteinExistence type="predicted"/>
<dbReference type="Proteomes" id="UP000234681">
    <property type="component" value="Chromosome 7"/>
</dbReference>
<gene>
    <name evidence="1" type="ORF">rCG_59699</name>
</gene>
<evidence type="ECO:0000313" key="1">
    <source>
        <dbReference type="EMBL" id="EDM16275.1"/>
    </source>
</evidence>
<dbReference type="AlphaFoldDB" id="A6HRE8"/>
<protein>
    <submittedName>
        <fullName evidence="1">RCG59699</fullName>
    </submittedName>
</protein>
<organism evidence="1 2">
    <name type="scientific">Rattus norvegicus</name>
    <name type="common">Rat</name>
    <dbReference type="NCBI Taxonomy" id="10116"/>
    <lineage>
        <taxon>Eukaryota</taxon>
        <taxon>Metazoa</taxon>
        <taxon>Chordata</taxon>
        <taxon>Craniata</taxon>
        <taxon>Vertebrata</taxon>
        <taxon>Euteleostomi</taxon>
        <taxon>Mammalia</taxon>
        <taxon>Eutheria</taxon>
        <taxon>Euarchontoglires</taxon>
        <taxon>Glires</taxon>
        <taxon>Rodentia</taxon>
        <taxon>Myomorpha</taxon>
        <taxon>Muroidea</taxon>
        <taxon>Muridae</taxon>
        <taxon>Murinae</taxon>
        <taxon>Rattus</taxon>
    </lineage>
</organism>
<name>A6HRE8_RAT</name>
<evidence type="ECO:0000313" key="2">
    <source>
        <dbReference type="Proteomes" id="UP000234681"/>
    </source>
</evidence>
<accession>A6HRE8</accession>
<dbReference type="EMBL" id="CH473950">
    <property type="protein sequence ID" value="EDM16275.1"/>
    <property type="molecule type" value="Genomic_DNA"/>
</dbReference>